<keyword evidence="1 3" id="KW-0732">Signal</keyword>
<feature type="chain" id="PRO_5037915455" evidence="3">
    <location>
        <begin position="20"/>
        <end position="1751"/>
    </location>
</feature>
<accession>A0A914C5Z4</accession>
<protein>
    <submittedName>
        <fullName evidence="6">Alpha-2-macroglobulin domain-containing protein</fullName>
    </submittedName>
</protein>
<evidence type="ECO:0000313" key="6">
    <source>
        <dbReference type="WBParaSite" id="ACRNAN_Path_388.g1475.t1"/>
    </source>
</evidence>
<evidence type="ECO:0000313" key="5">
    <source>
        <dbReference type="Proteomes" id="UP000887540"/>
    </source>
</evidence>
<dbReference type="InterPro" id="IPR050473">
    <property type="entry name" value="A2M/Complement_sys"/>
</dbReference>
<dbReference type="Proteomes" id="UP000887540">
    <property type="component" value="Unplaced"/>
</dbReference>
<dbReference type="GO" id="GO:0005576">
    <property type="term" value="C:extracellular region"/>
    <property type="evidence" value="ECO:0007669"/>
    <property type="project" value="InterPro"/>
</dbReference>
<evidence type="ECO:0000259" key="4">
    <source>
        <dbReference type="SMART" id="SM01360"/>
    </source>
</evidence>
<dbReference type="Pfam" id="PF01835">
    <property type="entry name" value="MG2"/>
    <property type="match status" value="1"/>
</dbReference>
<dbReference type="Pfam" id="PF00207">
    <property type="entry name" value="A2M"/>
    <property type="match status" value="1"/>
</dbReference>
<dbReference type="PANTHER" id="PTHR11412">
    <property type="entry name" value="MACROGLOBULIN / COMPLEMENT"/>
    <property type="match status" value="1"/>
</dbReference>
<proteinExistence type="predicted"/>
<dbReference type="WBParaSite" id="ACRNAN_Path_388.g1475.t1">
    <property type="protein sequence ID" value="ACRNAN_Path_388.g1475.t1"/>
    <property type="gene ID" value="ACRNAN_Path_388.g1475"/>
</dbReference>
<evidence type="ECO:0000256" key="3">
    <source>
        <dbReference type="SAM" id="SignalP"/>
    </source>
</evidence>
<dbReference type="Gene3D" id="2.60.40.690">
    <property type="entry name" value="Alpha-macroglobulin, receptor-binding domain"/>
    <property type="match status" value="1"/>
</dbReference>
<dbReference type="InterPro" id="IPR001599">
    <property type="entry name" value="Macroglobln_a2"/>
</dbReference>
<dbReference type="InterPro" id="IPR002890">
    <property type="entry name" value="MG2"/>
</dbReference>
<evidence type="ECO:0000256" key="1">
    <source>
        <dbReference type="ARBA" id="ARBA00022729"/>
    </source>
</evidence>
<dbReference type="Gene3D" id="2.60.40.1930">
    <property type="match status" value="1"/>
</dbReference>
<reference evidence="6" key="1">
    <citation type="submission" date="2022-11" db="UniProtKB">
        <authorList>
            <consortium name="WormBaseParasite"/>
        </authorList>
    </citation>
    <scope>IDENTIFICATION</scope>
</reference>
<feature type="signal peptide" evidence="3">
    <location>
        <begin position="1"/>
        <end position="19"/>
    </location>
</feature>
<keyword evidence="2" id="KW-0882">Thioester bond</keyword>
<name>A0A914C5Z4_9BILA</name>
<dbReference type="Gene3D" id="2.60.120.1540">
    <property type="match status" value="1"/>
</dbReference>
<dbReference type="InterPro" id="IPR036595">
    <property type="entry name" value="A-macroglobulin_rcpt-bd_sf"/>
</dbReference>
<dbReference type="PANTHER" id="PTHR11412:SF136">
    <property type="entry name" value="CD109 ANTIGEN"/>
    <property type="match status" value="1"/>
</dbReference>
<dbReference type="GO" id="GO:0004866">
    <property type="term" value="F:endopeptidase inhibitor activity"/>
    <property type="evidence" value="ECO:0007669"/>
    <property type="project" value="InterPro"/>
</dbReference>
<dbReference type="SMART" id="SM01360">
    <property type="entry name" value="A2M"/>
    <property type="match status" value="1"/>
</dbReference>
<dbReference type="Gene3D" id="2.20.130.20">
    <property type="match status" value="1"/>
</dbReference>
<keyword evidence="5" id="KW-1185">Reference proteome</keyword>
<dbReference type="Gene3D" id="1.50.10.20">
    <property type="match status" value="1"/>
</dbReference>
<feature type="domain" description="Alpha-2-macroglobulin" evidence="4">
    <location>
        <begin position="756"/>
        <end position="844"/>
    </location>
</feature>
<organism evidence="5 6">
    <name type="scientific">Acrobeloides nanus</name>
    <dbReference type="NCBI Taxonomy" id="290746"/>
    <lineage>
        <taxon>Eukaryota</taxon>
        <taxon>Metazoa</taxon>
        <taxon>Ecdysozoa</taxon>
        <taxon>Nematoda</taxon>
        <taxon>Chromadorea</taxon>
        <taxon>Rhabditida</taxon>
        <taxon>Tylenchina</taxon>
        <taxon>Cephalobomorpha</taxon>
        <taxon>Cephaloboidea</taxon>
        <taxon>Cephalobidae</taxon>
        <taxon>Acrobeloides</taxon>
    </lineage>
</organism>
<evidence type="ECO:0000256" key="2">
    <source>
        <dbReference type="ARBA" id="ARBA00022966"/>
    </source>
</evidence>
<sequence>MNQFFLLFYFLPFLAGISAEQPFVILPASIHWKAINKIWVTPLIAKNPLVDITVNITGESSTGAKIGVYFEKFLRKQTGYTHLFEYSLLSAQNFDIYNIRVSVTGHDDFNGAIVGSPNLRHIFIQTDKSFYKPEEEVNVRLLPLTEGGELYNGNLTLFLVDANGFKISRQDGISAYDRFAKTQFTLPKYLKIGVWRIEARPAAPSFGNSYFYDTRFNVLTYELPKFFVTMDLQESTEWNFLQVEIKAWYPHGMNVAGSVDLHCALQQNGQVSTNTRLVQLFISELTNGFWSGHPDITKCFEGSDSLPNSSQILIIAQIFDKGTTKTITVKKLFQPRRSGFKIIPLRPAFDESTETLRVFFDAILDPRLLASTEIEVTAQCISSAINLNGLNQSSQNFKSSIFMNGYFEFSVDSRCDVYIIRARRKLKGIGYSDTEYLVIPSVKSQNSFKLSFINPIDKVKYREGERFIANVKTGRALNYLVLCNSKYVAYVGTVRNDGLISFGITSEMEGYCILVVYGISNTWYARAKSDMWLFFVEKGNCQSPFSLSLSSSRTSLDGKVAVSLNGEPYSLATVHAIDSKLNQLGTTLPNTDSKTSSLPWDLEIFKNPYLNSLSAYKSTSPMKLSNFIDHASLIDTISNICKKAGEEMPGPMINKNGMDFEQNGFEIHGLCLRMLIESANKKLQKTSTDGLMDENRKPEASVMRAGFMQSPREKPKRPPQNDVMMMTQKVKETSLLDATEDVPDATDLVRSYFPEVWLFDDFELDDQGRKDITLTAPHSVTEWTFTGTFWTNGRTSTCQTPPAKLIGRRHVFMQVDLPSYVYENETIPAKVTVTADNLRGTTNMAVCFTGLSPVVCGDVGPDGNVGETDYTRIVLNQTHPVVVKTMQMRFLREGPQNISFQLRPESNNPGGDWHCSESNDGVNDTVVHTVNVLKRVEQEEHYRNVIIYPQKRIIYPMAESGVSGDVRPLSLPFPDIITYTQKKSDDRDDEIFTDIEINTRPGDVVYELVLEFSKFRPSLSTGYELDETEDRAPNRPRMRRGKRQTNSLANVLMELSFATYELRSLETYSVSSILLASRKEEVGYLLSQLMSYSNCSSDKSKPCAFYLFGPPRKSDTIVQPSIFFTTLATSLLCEHNVEPEFVCGPINYLTTITKNGINAADLNFHDQINLSNEIDQLWFMRSFMRQMVSDCADYTCMKEHSNQTIKNLTHEFYNFSDRDQLDLRTEAMMAFQSSSLTEPLMRSRLTSKGKANQIPHWKSSAEKSYNNVLEVKFSKSADVLTNALAMLALTKDQKTFDYYRKLFDFDSMTNWLVESQMSNRQFETAIDTYFGWRSLYSYRVRQSPTGSGIRVRVNLTTNTEALTTFSTDEMPFSIRLPTATRKIRLQSVGDGKIIAGVRVHSSKRKRRKRDPSEAFPVVITASQQRIPGSEREIMQTICIETRSQLLNTLEIEHGLFTGFSTSVEDLQLLTNTTREGTELLRAPQLSATAIHLILIKLKPNLPLCYKIQILEPDSNYSPEYLAPVAITARYNDVMGQLFLSPEVSPVKRRRRKRDVIPELDLVDTVCLDNGNCTCAEKTCSVECDQCRFIKFSDICTELKTKPRFGAVFRVESSTTVKIRNVEYLKLYTDLSTWQSALPEPRKLTIWIRKCNPKCFKSLKVEPREGKPRFLIVGDEKGLFEDEHSIGPSTNAAPELPDSIAPPQVLQMHYLLRDNDRLEKSTGCQELLGEFADMNQGCVRGVDRFKRLVHLR</sequence>